<dbReference type="OrthoDB" id="2556847at2759"/>
<keyword evidence="3" id="KW-1185">Reference proteome</keyword>
<feature type="compositionally biased region" description="Basic and acidic residues" evidence="1">
    <location>
        <begin position="361"/>
        <end position="372"/>
    </location>
</feature>
<dbReference type="Proteomes" id="UP000194236">
    <property type="component" value="Unassembled WGS sequence"/>
</dbReference>
<comment type="caution">
    <text evidence="2">The sequence shown here is derived from an EMBL/GenBank/DDBJ whole genome shotgun (WGS) entry which is preliminary data.</text>
</comment>
<dbReference type="EMBL" id="MUJZ01028420">
    <property type="protein sequence ID" value="OTF78325.1"/>
    <property type="molecule type" value="Genomic_DNA"/>
</dbReference>
<feature type="region of interest" description="Disordered" evidence="1">
    <location>
        <begin position="319"/>
        <end position="393"/>
    </location>
</feature>
<evidence type="ECO:0000313" key="3">
    <source>
        <dbReference type="Proteomes" id="UP000194236"/>
    </source>
</evidence>
<gene>
    <name evidence="2" type="ORF">BLA29_002260</name>
</gene>
<sequence>MKSSPSCEQVMVNRMIINEETDALKSDKELVASGGGMICDCIGFDHLKLIIFSIIVLDLPPLPESWLNSQQQQQQENQMNKNDAEEIVQKQPLIDTDEFMNVDYFNNVNLKRKFEEDNSAADFLLESTPATTNLFSTSSELNSDLNALCDIFDEESIADPSMKNVKELLPTTNENLDDNDVDKLIKLDFALDTNNDTNFLDGLDDHNDDDSLLRCNNQTFDDSTAAITDVDDDLEALYSNITDTNDLIGHNQNSLLWPNDSNHHHMLDSTANSLSSSHHHRNEDHFLGRSTSTSWSTRSYGNVNETEAAVAVQSIIGGNDDNISTEDHDNGGTMDFSGLELSDNVHDDDGDNTTAASNNHFDGKDFFQDHHQSSFNDNNGISESNSGTTNFMTQNNASAADMQMNCAIKSIMMPSDTYHINNDNMSSLNSEMSYQQQNHHHHNVQQQTSMMLPPTSTATSMMNHHHHYSSSSSSNNSMMMMNNFSIPSTMSHVNDPMLDEAVKSIL</sequence>
<feature type="region of interest" description="Disordered" evidence="1">
    <location>
        <begin position="270"/>
        <end position="299"/>
    </location>
</feature>
<organism evidence="2 3">
    <name type="scientific">Euroglyphus maynei</name>
    <name type="common">Mayne's house dust mite</name>
    <dbReference type="NCBI Taxonomy" id="6958"/>
    <lineage>
        <taxon>Eukaryota</taxon>
        <taxon>Metazoa</taxon>
        <taxon>Ecdysozoa</taxon>
        <taxon>Arthropoda</taxon>
        <taxon>Chelicerata</taxon>
        <taxon>Arachnida</taxon>
        <taxon>Acari</taxon>
        <taxon>Acariformes</taxon>
        <taxon>Sarcoptiformes</taxon>
        <taxon>Astigmata</taxon>
        <taxon>Psoroptidia</taxon>
        <taxon>Analgoidea</taxon>
        <taxon>Pyroglyphidae</taxon>
        <taxon>Pyroglyphinae</taxon>
        <taxon>Euroglyphus</taxon>
    </lineage>
</organism>
<protein>
    <submittedName>
        <fullName evidence="2">Uncharacterized protein</fullName>
    </submittedName>
</protein>
<reference evidence="2 3" key="1">
    <citation type="submission" date="2017-03" db="EMBL/GenBank/DDBJ databases">
        <title>Genome Survey of Euroglyphus maynei.</title>
        <authorList>
            <person name="Arlian L.G."/>
            <person name="Morgan M.S."/>
            <person name="Rider S.D."/>
        </authorList>
    </citation>
    <scope>NUCLEOTIDE SEQUENCE [LARGE SCALE GENOMIC DNA]</scope>
    <source>
        <strain evidence="2">Arlian Lab</strain>
        <tissue evidence="2">Whole body</tissue>
    </source>
</reference>
<name>A0A1Y3BGP5_EURMA</name>
<proteinExistence type="predicted"/>
<accession>A0A1Y3BGP5</accession>
<evidence type="ECO:0000313" key="2">
    <source>
        <dbReference type="EMBL" id="OTF78325.1"/>
    </source>
</evidence>
<dbReference type="AlphaFoldDB" id="A0A1Y3BGP5"/>
<feature type="compositionally biased region" description="Low complexity" evidence="1">
    <location>
        <begin position="289"/>
        <end position="299"/>
    </location>
</feature>
<feature type="compositionally biased region" description="Polar residues" evidence="1">
    <location>
        <begin position="373"/>
        <end position="393"/>
    </location>
</feature>
<evidence type="ECO:0000256" key="1">
    <source>
        <dbReference type="SAM" id="MobiDB-lite"/>
    </source>
</evidence>